<evidence type="ECO:0000256" key="1">
    <source>
        <dbReference type="ARBA" id="ARBA00022723"/>
    </source>
</evidence>
<keyword evidence="3" id="KW-0862">Zinc</keyword>
<reference evidence="7" key="2">
    <citation type="submission" date="2021-12" db="EMBL/GenBank/DDBJ databases">
        <title>Resequencing data analysis of finger millet.</title>
        <authorList>
            <person name="Hatakeyama M."/>
            <person name="Aluri S."/>
            <person name="Balachadran M.T."/>
            <person name="Sivarajan S.R."/>
            <person name="Poveda L."/>
            <person name="Shimizu-Inatsugi R."/>
            <person name="Schlapbach R."/>
            <person name="Sreeman S.M."/>
            <person name="Shimizu K.K."/>
        </authorList>
    </citation>
    <scope>NUCLEOTIDE SEQUENCE</scope>
</reference>
<proteinExistence type="predicted"/>
<evidence type="ECO:0000256" key="4">
    <source>
        <dbReference type="PROSITE-ProRule" id="PRU00175"/>
    </source>
</evidence>
<dbReference type="InterPro" id="IPR001841">
    <property type="entry name" value="Znf_RING"/>
</dbReference>
<protein>
    <recommendedName>
        <fullName evidence="6">RING-type domain-containing protein</fullName>
    </recommendedName>
</protein>
<reference evidence="7" key="1">
    <citation type="journal article" date="2018" name="DNA Res.">
        <title>Multiple hybrid de novo genome assembly of finger millet, an orphan allotetraploid crop.</title>
        <authorList>
            <person name="Hatakeyama M."/>
            <person name="Aluri S."/>
            <person name="Balachadran M.T."/>
            <person name="Sivarajan S.R."/>
            <person name="Patrignani A."/>
            <person name="Gruter S."/>
            <person name="Poveda L."/>
            <person name="Shimizu-Inatsugi R."/>
            <person name="Baeten J."/>
            <person name="Francoijs K.J."/>
            <person name="Nataraja K.N."/>
            <person name="Reddy Y.A.N."/>
            <person name="Phadnis S."/>
            <person name="Ravikumar R.L."/>
            <person name="Schlapbach R."/>
            <person name="Sreeman S.M."/>
            <person name="Shimizu K.K."/>
        </authorList>
    </citation>
    <scope>NUCLEOTIDE SEQUENCE</scope>
</reference>
<feature type="domain" description="RING-type" evidence="6">
    <location>
        <begin position="93"/>
        <end position="134"/>
    </location>
</feature>
<dbReference type="GO" id="GO:0008270">
    <property type="term" value="F:zinc ion binding"/>
    <property type="evidence" value="ECO:0007669"/>
    <property type="project" value="UniProtKB-KW"/>
</dbReference>
<dbReference type="Proteomes" id="UP001054889">
    <property type="component" value="Unassembled WGS sequence"/>
</dbReference>
<evidence type="ECO:0000313" key="7">
    <source>
        <dbReference type="EMBL" id="GJN21857.1"/>
    </source>
</evidence>
<dbReference type="PANTHER" id="PTHR45969">
    <property type="entry name" value="RING ZINC FINGER PROTEIN-RELATED"/>
    <property type="match status" value="1"/>
</dbReference>
<dbReference type="GO" id="GO:0061630">
    <property type="term" value="F:ubiquitin protein ligase activity"/>
    <property type="evidence" value="ECO:0007669"/>
    <property type="project" value="TreeGrafter"/>
</dbReference>
<evidence type="ECO:0000256" key="2">
    <source>
        <dbReference type="ARBA" id="ARBA00022771"/>
    </source>
</evidence>
<evidence type="ECO:0000256" key="3">
    <source>
        <dbReference type="ARBA" id="ARBA00022833"/>
    </source>
</evidence>
<sequence>MGFPLVCYCVAIPKPLITFCKFICAVRDAVLLMLAVVGLCRFQPDGSVAAADGPLPEDVKRRLPAIEYAQLLAEHQQQQQRSGGDHASCRGIVCLERMEASDDVRRLGGCAHAFHRACIDRWIDLGRATCPLCRSSLLPRARPGPARNPPHAPAPLRTRAFGG</sequence>
<dbReference type="SMART" id="SM00184">
    <property type="entry name" value="RING"/>
    <property type="match status" value="1"/>
</dbReference>
<dbReference type="AlphaFoldDB" id="A0AAV5EGB5"/>
<name>A0AAV5EGB5_ELECO</name>
<keyword evidence="2 4" id="KW-0863">Zinc-finger</keyword>
<keyword evidence="1" id="KW-0479">Metal-binding</keyword>
<keyword evidence="8" id="KW-1185">Reference proteome</keyword>
<dbReference type="PROSITE" id="PS50089">
    <property type="entry name" value="ZF_RING_2"/>
    <property type="match status" value="1"/>
</dbReference>
<evidence type="ECO:0000256" key="5">
    <source>
        <dbReference type="SAM" id="MobiDB-lite"/>
    </source>
</evidence>
<dbReference type="SMART" id="SM00744">
    <property type="entry name" value="RINGv"/>
    <property type="match status" value="1"/>
</dbReference>
<dbReference type="EMBL" id="BQKI01000075">
    <property type="protein sequence ID" value="GJN21857.1"/>
    <property type="molecule type" value="Genomic_DNA"/>
</dbReference>
<dbReference type="GO" id="GO:0016567">
    <property type="term" value="P:protein ubiquitination"/>
    <property type="evidence" value="ECO:0007669"/>
    <property type="project" value="TreeGrafter"/>
</dbReference>
<evidence type="ECO:0000313" key="8">
    <source>
        <dbReference type="Proteomes" id="UP001054889"/>
    </source>
</evidence>
<dbReference type="InterPro" id="IPR013083">
    <property type="entry name" value="Znf_RING/FYVE/PHD"/>
</dbReference>
<dbReference type="PANTHER" id="PTHR45969:SF25">
    <property type="entry name" value="OS02G0682300 PROTEIN"/>
    <property type="match status" value="1"/>
</dbReference>
<dbReference type="InterPro" id="IPR011016">
    <property type="entry name" value="Znf_RING-CH"/>
</dbReference>
<comment type="caution">
    <text evidence="7">The sequence shown here is derived from an EMBL/GenBank/DDBJ whole genome shotgun (WGS) entry which is preliminary data.</text>
</comment>
<dbReference type="Pfam" id="PF13639">
    <property type="entry name" value="zf-RING_2"/>
    <property type="match status" value="1"/>
</dbReference>
<evidence type="ECO:0000259" key="6">
    <source>
        <dbReference type="PROSITE" id="PS50089"/>
    </source>
</evidence>
<organism evidence="7 8">
    <name type="scientific">Eleusine coracana subsp. coracana</name>
    <dbReference type="NCBI Taxonomy" id="191504"/>
    <lineage>
        <taxon>Eukaryota</taxon>
        <taxon>Viridiplantae</taxon>
        <taxon>Streptophyta</taxon>
        <taxon>Embryophyta</taxon>
        <taxon>Tracheophyta</taxon>
        <taxon>Spermatophyta</taxon>
        <taxon>Magnoliopsida</taxon>
        <taxon>Liliopsida</taxon>
        <taxon>Poales</taxon>
        <taxon>Poaceae</taxon>
        <taxon>PACMAD clade</taxon>
        <taxon>Chloridoideae</taxon>
        <taxon>Cynodonteae</taxon>
        <taxon>Eleusininae</taxon>
        <taxon>Eleusine</taxon>
    </lineage>
</organism>
<gene>
    <name evidence="7" type="primary">gb09378</name>
    <name evidence="7" type="ORF">PR202_gb09378</name>
</gene>
<dbReference type="Gene3D" id="3.30.40.10">
    <property type="entry name" value="Zinc/RING finger domain, C3HC4 (zinc finger)"/>
    <property type="match status" value="1"/>
</dbReference>
<feature type="region of interest" description="Disordered" evidence="5">
    <location>
        <begin position="141"/>
        <end position="163"/>
    </location>
</feature>
<dbReference type="SUPFAM" id="SSF57850">
    <property type="entry name" value="RING/U-box"/>
    <property type="match status" value="1"/>
</dbReference>
<accession>A0AAV5EGB5</accession>